<dbReference type="PANTHER" id="PTHR46803:SF2">
    <property type="entry name" value="E3 UBIQUITIN-PROTEIN LIGASE CHIP"/>
    <property type="match status" value="1"/>
</dbReference>
<dbReference type="GO" id="GO:0045862">
    <property type="term" value="P:positive regulation of proteolysis"/>
    <property type="evidence" value="ECO:0007669"/>
    <property type="project" value="TreeGrafter"/>
</dbReference>
<sequence>MKNREKAREFMAEGDYAKAINFYSLAIQNDSSNSKLYSSRAKAYYLNLKQQNNDEPAEIPQSQWKKILDDCNVALNHDKLNYDAMFYSGLSLVYGFKKFDRGMRLMNDSYEKSLMKSKSFKNYTLPQLIYNEILKVKRYKKKLEMEEYLATADPFFNKLVHLLQENYERETSELYSKDIKKNVLDYGLTKLAVQYNKEIRELIEMFEMRYNQHTESKDISTEPPDFLCDPISFHLFHDPVITPSGHSYEKSWLFQHLTNHEYDPLTRQKLTKEQCYPNSTLKSCVEYYMNKEGE</sequence>
<accession>A0A367YHH1</accession>
<evidence type="ECO:0000313" key="8">
    <source>
        <dbReference type="Proteomes" id="UP000253472"/>
    </source>
</evidence>
<evidence type="ECO:0000313" key="7">
    <source>
        <dbReference type="EMBL" id="RCK65335.1"/>
    </source>
</evidence>
<reference evidence="7 8" key="1">
    <citation type="submission" date="2018-06" db="EMBL/GenBank/DDBJ databases">
        <title>Whole genome sequencing of Candida tropicalis (genome annotated by CSBL at Korea University).</title>
        <authorList>
            <person name="Ahn J."/>
        </authorList>
    </citation>
    <scope>NUCLEOTIDE SEQUENCE [LARGE SCALE GENOMIC DNA]</scope>
    <source>
        <strain evidence="7 8">ATCC 20962</strain>
    </source>
</reference>
<dbReference type="InterPro" id="IPR011990">
    <property type="entry name" value="TPR-like_helical_dom_sf"/>
</dbReference>
<keyword evidence="4" id="KW-0677">Repeat</keyword>
<keyword evidence="8" id="KW-1185">Reference proteome</keyword>
<dbReference type="InterPro" id="IPR003613">
    <property type="entry name" value="Ubox_domain"/>
</dbReference>
<dbReference type="Pfam" id="PF04564">
    <property type="entry name" value="U-box"/>
    <property type="match status" value="1"/>
</dbReference>
<dbReference type="EC" id="2.3.2.27" evidence="2"/>
<dbReference type="GO" id="GO:0043161">
    <property type="term" value="P:proteasome-mediated ubiquitin-dependent protein catabolic process"/>
    <property type="evidence" value="ECO:0007669"/>
    <property type="project" value="TreeGrafter"/>
</dbReference>
<dbReference type="GO" id="GO:0006515">
    <property type="term" value="P:protein quality control for misfolded or incompletely synthesized proteins"/>
    <property type="evidence" value="ECO:0007669"/>
    <property type="project" value="TreeGrafter"/>
</dbReference>
<name>A0A367YHH1_9ASCO</name>
<dbReference type="SUPFAM" id="SSF57850">
    <property type="entry name" value="RING/U-box"/>
    <property type="match status" value="1"/>
</dbReference>
<evidence type="ECO:0000256" key="4">
    <source>
        <dbReference type="ARBA" id="ARBA00022737"/>
    </source>
</evidence>
<organism evidence="7 8">
    <name type="scientific">Candida viswanathii</name>
    <dbReference type="NCBI Taxonomy" id="5486"/>
    <lineage>
        <taxon>Eukaryota</taxon>
        <taxon>Fungi</taxon>
        <taxon>Dikarya</taxon>
        <taxon>Ascomycota</taxon>
        <taxon>Saccharomycotina</taxon>
        <taxon>Pichiomycetes</taxon>
        <taxon>Debaryomycetaceae</taxon>
        <taxon>Candida/Lodderomyces clade</taxon>
        <taxon>Candida</taxon>
    </lineage>
</organism>
<keyword evidence="3" id="KW-0808">Transferase</keyword>
<dbReference type="PANTHER" id="PTHR46803">
    <property type="entry name" value="E3 UBIQUITIN-PROTEIN LIGASE CHIP"/>
    <property type="match status" value="1"/>
</dbReference>
<keyword evidence="5" id="KW-0833">Ubl conjugation pathway</keyword>
<dbReference type="OrthoDB" id="629492at2759"/>
<dbReference type="STRING" id="5486.A0A367YHH1"/>
<comment type="catalytic activity">
    <reaction evidence="1">
        <text>S-ubiquitinyl-[E2 ubiquitin-conjugating enzyme]-L-cysteine + [acceptor protein]-L-lysine = [E2 ubiquitin-conjugating enzyme]-L-cysteine + N(6)-ubiquitinyl-[acceptor protein]-L-lysine.</text>
        <dbReference type="EC" id="2.3.2.27"/>
    </reaction>
</comment>
<dbReference type="SUPFAM" id="SSF48452">
    <property type="entry name" value="TPR-like"/>
    <property type="match status" value="1"/>
</dbReference>
<feature type="domain" description="U-box" evidence="6">
    <location>
        <begin position="222"/>
        <end position="294"/>
    </location>
</feature>
<protein>
    <recommendedName>
        <fullName evidence="2">RING-type E3 ubiquitin transferase</fullName>
        <ecNumber evidence="2">2.3.2.27</ecNumber>
    </recommendedName>
</protein>
<dbReference type="GO" id="GO:0000209">
    <property type="term" value="P:protein polyubiquitination"/>
    <property type="evidence" value="ECO:0007669"/>
    <property type="project" value="TreeGrafter"/>
</dbReference>
<dbReference type="EMBL" id="QLNQ01000020">
    <property type="protein sequence ID" value="RCK65335.1"/>
    <property type="molecule type" value="Genomic_DNA"/>
</dbReference>
<evidence type="ECO:0000256" key="1">
    <source>
        <dbReference type="ARBA" id="ARBA00000900"/>
    </source>
</evidence>
<dbReference type="Gene3D" id="3.30.40.10">
    <property type="entry name" value="Zinc/RING finger domain, C3HC4 (zinc finger)"/>
    <property type="match status" value="1"/>
</dbReference>
<evidence type="ECO:0000259" key="6">
    <source>
        <dbReference type="PROSITE" id="PS51698"/>
    </source>
</evidence>
<dbReference type="GO" id="GO:0061630">
    <property type="term" value="F:ubiquitin protein ligase activity"/>
    <property type="evidence" value="ECO:0007669"/>
    <property type="project" value="UniProtKB-EC"/>
</dbReference>
<dbReference type="GO" id="GO:0005737">
    <property type="term" value="C:cytoplasm"/>
    <property type="evidence" value="ECO:0007669"/>
    <property type="project" value="TreeGrafter"/>
</dbReference>
<dbReference type="GO" id="GO:0071218">
    <property type="term" value="P:cellular response to misfolded protein"/>
    <property type="evidence" value="ECO:0007669"/>
    <property type="project" value="TreeGrafter"/>
</dbReference>
<dbReference type="AlphaFoldDB" id="A0A367YHH1"/>
<evidence type="ECO:0000256" key="3">
    <source>
        <dbReference type="ARBA" id="ARBA00022679"/>
    </source>
</evidence>
<evidence type="ECO:0000256" key="2">
    <source>
        <dbReference type="ARBA" id="ARBA00012483"/>
    </source>
</evidence>
<dbReference type="Gene3D" id="1.25.40.10">
    <property type="entry name" value="Tetratricopeptide repeat domain"/>
    <property type="match status" value="1"/>
</dbReference>
<dbReference type="GO" id="GO:0051087">
    <property type="term" value="F:protein-folding chaperone binding"/>
    <property type="evidence" value="ECO:0007669"/>
    <property type="project" value="TreeGrafter"/>
</dbReference>
<evidence type="ECO:0000256" key="5">
    <source>
        <dbReference type="ARBA" id="ARBA00022786"/>
    </source>
</evidence>
<gene>
    <name evidence="7" type="primary">STUB1_0</name>
    <name evidence="7" type="ORF">Cantr_01078</name>
</gene>
<dbReference type="PROSITE" id="PS51698">
    <property type="entry name" value="U_BOX"/>
    <property type="match status" value="1"/>
</dbReference>
<dbReference type="SMART" id="SM00504">
    <property type="entry name" value="Ubox"/>
    <property type="match status" value="1"/>
</dbReference>
<dbReference type="InterPro" id="IPR013083">
    <property type="entry name" value="Znf_RING/FYVE/PHD"/>
</dbReference>
<proteinExistence type="predicted"/>
<dbReference type="Proteomes" id="UP000253472">
    <property type="component" value="Unassembled WGS sequence"/>
</dbReference>
<comment type="caution">
    <text evidence="7">The sequence shown here is derived from an EMBL/GenBank/DDBJ whole genome shotgun (WGS) entry which is preliminary data.</text>
</comment>